<dbReference type="InterPro" id="IPR001854">
    <property type="entry name" value="Ribosomal_uL29"/>
</dbReference>
<evidence type="ECO:0000256" key="1">
    <source>
        <dbReference type="ARBA" id="ARBA00009254"/>
    </source>
</evidence>
<dbReference type="GO" id="GO:0003735">
    <property type="term" value="F:structural constituent of ribosome"/>
    <property type="evidence" value="ECO:0007669"/>
    <property type="project" value="InterPro"/>
</dbReference>
<keyword evidence="3 4" id="KW-0687">Ribonucleoprotein</keyword>
<dbReference type="HAMAP" id="MF_00374">
    <property type="entry name" value="Ribosomal_uL29"/>
    <property type="match status" value="1"/>
</dbReference>
<dbReference type="OrthoDB" id="11736at2157"/>
<dbReference type="STRING" id="1580092.NADRNF5_1268"/>
<proteinExistence type="inferred from homology"/>
<gene>
    <name evidence="5" type="primary">rpmC</name>
    <name evidence="4" type="synonym">rpl29</name>
    <name evidence="5" type="ORF">NADRNF5_1268</name>
</gene>
<evidence type="ECO:0000313" key="5">
    <source>
        <dbReference type="EMBL" id="AJW70955.1"/>
    </source>
</evidence>
<keyword evidence="2 4" id="KW-0689">Ribosomal protein</keyword>
<dbReference type="GO" id="GO:0006412">
    <property type="term" value="P:translation"/>
    <property type="evidence" value="ECO:0007669"/>
    <property type="project" value="UniProtKB-UniRule"/>
</dbReference>
<dbReference type="EMBL" id="CP011070">
    <property type="protein sequence ID" value="AJW70955.1"/>
    <property type="molecule type" value="Genomic_DNA"/>
</dbReference>
<reference evidence="5 6" key="2">
    <citation type="journal article" date="2016" name="ISME J.">
        <title>Physiological and genomic characterization of two novel marine thaumarchaeal strains indicates niche differentiation.</title>
        <authorList>
            <person name="Bayer B."/>
            <person name="Vojvoda J."/>
            <person name="Offre P."/>
            <person name="Alves R.J."/>
            <person name="Elisabeth N.H."/>
            <person name="Garcia J.A."/>
            <person name="Volland J.M."/>
            <person name="Srivastava A."/>
            <person name="Schleper C."/>
            <person name="Herndl G.J."/>
        </authorList>
    </citation>
    <scope>NUCLEOTIDE SEQUENCE [LARGE SCALE GENOMIC DNA]</scope>
    <source>
        <strain evidence="5 6">NF5</strain>
    </source>
</reference>
<dbReference type="InterPro" id="IPR036049">
    <property type="entry name" value="Ribosomal_uL29_sf"/>
</dbReference>
<dbReference type="GO" id="GO:0005840">
    <property type="term" value="C:ribosome"/>
    <property type="evidence" value="ECO:0007669"/>
    <property type="project" value="UniProtKB-KW"/>
</dbReference>
<dbReference type="AlphaFoldDB" id="A0A0D5C3N6"/>
<dbReference type="Pfam" id="PF00831">
    <property type="entry name" value="Ribosomal_L29"/>
    <property type="match status" value="1"/>
</dbReference>
<accession>A0A0D5C3N6</accession>
<evidence type="ECO:0000256" key="4">
    <source>
        <dbReference type="HAMAP-Rule" id="MF_00374"/>
    </source>
</evidence>
<name>A0A0D5C3N6_9ARCH</name>
<dbReference type="GeneID" id="24820465"/>
<sequence length="68" mass="8008">MTRISMKTIKQLNEKDLKSKIQETRSELAKLRVDASKGTLRKESGKLKPLRHDIARMLTRINEMKREK</sequence>
<dbReference type="GO" id="GO:1990904">
    <property type="term" value="C:ribonucleoprotein complex"/>
    <property type="evidence" value="ECO:0007669"/>
    <property type="project" value="UniProtKB-KW"/>
</dbReference>
<evidence type="ECO:0000313" key="6">
    <source>
        <dbReference type="Proteomes" id="UP000032408"/>
    </source>
</evidence>
<evidence type="ECO:0000256" key="3">
    <source>
        <dbReference type="ARBA" id="ARBA00023274"/>
    </source>
</evidence>
<dbReference type="Proteomes" id="UP000032408">
    <property type="component" value="Chromosome"/>
</dbReference>
<evidence type="ECO:0000256" key="2">
    <source>
        <dbReference type="ARBA" id="ARBA00022980"/>
    </source>
</evidence>
<dbReference type="Gene3D" id="1.10.287.310">
    <property type="match status" value="1"/>
</dbReference>
<comment type="similarity">
    <text evidence="1 4">Belongs to the universal ribosomal protein uL29 family.</text>
</comment>
<reference evidence="6" key="1">
    <citation type="submission" date="2015-03" db="EMBL/GenBank/DDBJ databases">
        <title>Characterization of two novel Thaumarchaeota isolated from the Northern Adriatic Sea.</title>
        <authorList>
            <person name="Bayer B."/>
            <person name="Vojvoda J."/>
            <person name="Offre P."/>
            <person name="Srivastava A."/>
            <person name="Elisabeth N."/>
            <person name="Garcia J.A.L."/>
            <person name="Schleper C."/>
            <person name="Herndl G.J."/>
        </authorList>
    </citation>
    <scope>NUCLEOTIDE SEQUENCE [LARGE SCALE GENOMIC DNA]</scope>
    <source>
        <strain evidence="6">NF5</strain>
    </source>
</reference>
<dbReference type="KEGG" id="nin:NADRNF5_1268"/>
<dbReference type="NCBIfam" id="TIGR00012">
    <property type="entry name" value="L29"/>
    <property type="match status" value="1"/>
</dbReference>
<keyword evidence="6" id="KW-1185">Reference proteome</keyword>
<organism evidence="5 6">
    <name type="scientific">Nitrosopumilus adriaticus</name>
    <dbReference type="NCBI Taxonomy" id="1580092"/>
    <lineage>
        <taxon>Archaea</taxon>
        <taxon>Nitrososphaerota</taxon>
        <taxon>Nitrososphaeria</taxon>
        <taxon>Nitrosopumilales</taxon>
        <taxon>Nitrosopumilaceae</taxon>
        <taxon>Nitrosopumilus</taxon>
    </lineage>
</organism>
<dbReference type="HOGENOM" id="CLU_158491_2_2_2"/>
<protein>
    <recommendedName>
        <fullName evidence="4">Large ribosomal subunit protein uL29</fullName>
    </recommendedName>
</protein>
<dbReference type="RefSeq" id="WP_048116219.1">
    <property type="nucleotide sequence ID" value="NZ_CP011070.1"/>
</dbReference>
<dbReference type="SUPFAM" id="SSF46561">
    <property type="entry name" value="Ribosomal protein L29 (L29p)"/>
    <property type="match status" value="1"/>
</dbReference>